<protein>
    <submittedName>
        <fullName evidence="4">Planctomycete cytochrome C</fullName>
    </submittedName>
</protein>
<reference evidence="4 5" key="1">
    <citation type="submission" date="2019-02" db="EMBL/GenBank/DDBJ databases">
        <title>Deep-cultivation of Planctomycetes and their phenomic and genomic characterization uncovers novel biology.</title>
        <authorList>
            <person name="Wiegand S."/>
            <person name="Jogler M."/>
            <person name="Boedeker C."/>
            <person name="Pinto D."/>
            <person name="Vollmers J."/>
            <person name="Rivas-Marin E."/>
            <person name="Kohn T."/>
            <person name="Peeters S.H."/>
            <person name="Heuer A."/>
            <person name="Rast P."/>
            <person name="Oberbeckmann S."/>
            <person name="Bunk B."/>
            <person name="Jeske O."/>
            <person name="Meyerdierks A."/>
            <person name="Storesund J.E."/>
            <person name="Kallscheuer N."/>
            <person name="Luecker S."/>
            <person name="Lage O.M."/>
            <person name="Pohl T."/>
            <person name="Merkel B.J."/>
            <person name="Hornburger P."/>
            <person name="Mueller R.-W."/>
            <person name="Bruemmer F."/>
            <person name="Labrenz M."/>
            <person name="Spormann A.M."/>
            <person name="Op den Camp H."/>
            <person name="Overmann J."/>
            <person name="Amann R."/>
            <person name="Jetten M.S.M."/>
            <person name="Mascher T."/>
            <person name="Medema M.H."/>
            <person name="Devos D.P."/>
            <person name="Kaster A.-K."/>
            <person name="Ovreas L."/>
            <person name="Rohde M."/>
            <person name="Galperin M.Y."/>
            <person name="Jogler C."/>
        </authorList>
    </citation>
    <scope>NUCLEOTIDE SEQUENCE [LARGE SCALE GENOMIC DNA]</scope>
    <source>
        <strain evidence="4 5">Pla110</strain>
    </source>
</reference>
<dbReference type="Proteomes" id="UP000317178">
    <property type="component" value="Chromosome"/>
</dbReference>
<dbReference type="InterPro" id="IPR011444">
    <property type="entry name" value="DUF1549"/>
</dbReference>
<evidence type="ECO:0000259" key="3">
    <source>
        <dbReference type="Pfam" id="PF07635"/>
    </source>
</evidence>
<dbReference type="InterPro" id="IPR022655">
    <property type="entry name" value="DUF1553"/>
</dbReference>
<evidence type="ECO:0000259" key="2">
    <source>
        <dbReference type="Pfam" id="PF07587"/>
    </source>
</evidence>
<accession>A0A518CKX8</accession>
<dbReference type="EMBL" id="CP036281">
    <property type="protein sequence ID" value="QDU79885.1"/>
    <property type="molecule type" value="Genomic_DNA"/>
</dbReference>
<dbReference type="Pfam" id="PF07587">
    <property type="entry name" value="PSD1"/>
    <property type="match status" value="1"/>
</dbReference>
<sequence length="1060" mass="118787">MRFIIPPLRCYLILTVIVSGLTMLYPQSINAGEPAAVSFQDVQNILKNNCVKCHGPLTHEGELDLSSAAAIWTGGDSGPSMVKGHPEESVLWERIVTGEMPPESPLDDVHQQKIKDWITAGAIGLPDQVEPEELVHWSFRKLTPTHELAEDAQSSPEVSPVDQLLLPALRENGLDFSPEADRATLLRRASLILTGLPPTIAEQNRFLKSSDHDVYDQIVEYYLNSPHYGERWGKFWLDAAGYADSNGYFNADTPRPLAWKYRDYVVNSFNADKPFTQFIKEQIAGDELSGYQPGMIATREIVEQLVATHYLRNAQDGTDSSDGNPEELRTDRYSALEGTMQIVSSSLLGLTIQCAKCHSHKFEPITHEEYYQFQSVFYPAFNVEKWQKPASRIIEAPLPIEFAKWEKQKASLEWELTELQDAFRLWSERNRPEGEILFADDFSTSNLDLKQRWSATAPGDDSPGSSRPIQIGEPEQFPALYSNDDGQLVVDATQAASEDSWNSTSVAFEWAPAEDGKWVQATFDLIDNRISSNGTVAVRIGYGIALHDYDDSSTVEGGNVIFEGAAPGGGATVYYDLPGTDAEPLSKIGTREYAPGHNYGVRVTRTGESEVQVHHLVDGVPDGKPLKLKPEQLPEGGFGFIYYQDRSFIVDNVLIERTPPFSTDFEESWKVFSQEVAEKQSAIEVIRQLLKDLDSAKPGRIAWVSDYSGEAPVVPLLLRGDHTAPGDPVEPVPFSVLRDKDGNGALLPYEINPPHENATGRRTAWVNWLTEPDSRSAALTARVQVNRLWQHYFGTGIVSTTDNFGYSGERPTNPLLLEYLASHYVEQGWKLKDVHRLILHSQVFKQSGQHREAAYTVDPDNKSLWKYPRQRLNAEAVRDGMLQVAGTLEKELGGAFVPTARSSGGETTVEESTPGAHRRSLYLYQRRTQIADMLQVFDAPKIVFNCTRRNVSTTPLQSLSLMNSEFIRLRASELAILLEERDSSERRIDLLYHLVYGRAPDSEERELVTNFLTRQVMFYKAADDRPEQAANKPTALNPEHQAWVDCCQMLLASNEFLYIP</sequence>
<dbReference type="PANTHER" id="PTHR35889:SF3">
    <property type="entry name" value="F-BOX DOMAIN-CONTAINING PROTEIN"/>
    <property type="match status" value="1"/>
</dbReference>
<organism evidence="4 5">
    <name type="scientific">Polystyrenella longa</name>
    <dbReference type="NCBI Taxonomy" id="2528007"/>
    <lineage>
        <taxon>Bacteria</taxon>
        <taxon>Pseudomonadati</taxon>
        <taxon>Planctomycetota</taxon>
        <taxon>Planctomycetia</taxon>
        <taxon>Planctomycetales</taxon>
        <taxon>Planctomycetaceae</taxon>
        <taxon>Polystyrenella</taxon>
    </lineage>
</organism>
<dbReference type="KEGG" id="plon:Pla110_16050"/>
<evidence type="ECO:0000259" key="1">
    <source>
        <dbReference type="Pfam" id="PF07583"/>
    </source>
</evidence>
<feature type="domain" description="DUF1553" evidence="2">
    <location>
        <begin position="761"/>
        <end position="1012"/>
    </location>
</feature>
<proteinExistence type="predicted"/>
<evidence type="ECO:0000313" key="5">
    <source>
        <dbReference type="Proteomes" id="UP000317178"/>
    </source>
</evidence>
<dbReference type="Pfam" id="PF07635">
    <property type="entry name" value="PSCyt1"/>
    <property type="match status" value="1"/>
</dbReference>
<gene>
    <name evidence="4" type="ORF">Pla110_16050</name>
</gene>
<dbReference type="PANTHER" id="PTHR35889">
    <property type="entry name" value="CYCLOINULO-OLIGOSACCHARIDE FRUCTANOTRANSFERASE-RELATED"/>
    <property type="match status" value="1"/>
</dbReference>
<dbReference type="AlphaFoldDB" id="A0A518CKX8"/>
<feature type="domain" description="DUF1549" evidence="1">
    <location>
        <begin position="160"/>
        <end position="378"/>
    </location>
</feature>
<dbReference type="Pfam" id="PF07583">
    <property type="entry name" value="PSCyt2"/>
    <property type="match status" value="1"/>
</dbReference>
<dbReference type="RefSeq" id="WP_197440574.1">
    <property type="nucleotide sequence ID" value="NZ_CP036281.1"/>
</dbReference>
<name>A0A518CKX8_9PLAN</name>
<evidence type="ECO:0000313" key="4">
    <source>
        <dbReference type="EMBL" id="QDU79885.1"/>
    </source>
</evidence>
<keyword evidence="5" id="KW-1185">Reference proteome</keyword>
<feature type="domain" description="Cytochrome C Planctomycete-type" evidence="3">
    <location>
        <begin position="50"/>
        <end position="103"/>
    </location>
</feature>
<dbReference type="InterPro" id="IPR011429">
    <property type="entry name" value="Cyt_c_Planctomycete-type"/>
</dbReference>